<reference evidence="3" key="1">
    <citation type="journal article" date="2019" name="Int. J. Syst. Evol. Microbiol.">
        <title>The Global Catalogue of Microorganisms (GCM) 10K type strain sequencing project: providing services to taxonomists for standard genome sequencing and annotation.</title>
        <authorList>
            <consortium name="The Broad Institute Genomics Platform"/>
            <consortium name="The Broad Institute Genome Sequencing Center for Infectious Disease"/>
            <person name="Wu L."/>
            <person name="Ma J."/>
        </authorList>
    </citation>
    <scope>NUCLEOTIDE SEQUENCE [LARGE SCALE GENOMIC DNA]</scope>
    <source>
        <strain evidence="3">JCM 4376</strain>
    </source>
</reference>
<evidence type="ECO:0000256" key="1">
    <source>
        <dbReference type="SAM" id="MobiDB-lite"/>
    </source>
</evidence>
<organism evidence="2 3">
    <name type="scientific">Streptomyces gelaticus</name>
    <dbReference type="NCBI Taxonomy" id="285446"/>
    <lineage>
        <taxon>Bacteria</taxon>
        <taxon>Bacillati</taxon>
        <taxon>Actinomycetota</taxon>
        <taxon>Actinomycetes</taxon>
        <taxon>Kitasatosporales</taxon>
        <taxon>Streptomycetaceae</taxon>
        <taxon>Streptomyces</taxon>
    </lineage>
</organism>
<dbReference type="EMBL" id="BMTF01000012">
    <property type="protein sequence ID" value="GGV88317.1"/>
    <property type="molecule type" value="Genomic_DNA"/>
</dbReference>
<dbReference type="Proteomes" id="UP000660675">
    <property type="component" value="Unassembled WGS sequence"/>
</dbReference>
<accession>A0ABQ2W0S3</accession>
<keyword evidence="3" id="KW-1185">Reference proteome</keyword>
<proteinExistence type="predicted"/>
<gene>
    <name evidence="2" type="ORF">GCM10015535_39420</name>
</gene>
<sequence>MESEPGQARRKIGSSHAAHVNADAPATDTGFLLPPRLSAPDRIRTFRSFHLFHSFREVAAHEPVQDLSSRAFRVSGASACNNSGRTSVA</sequence>
<evidence type="ECO:0000313" key="2">
    <source>
        <dbReference type="EMBL" id="GGV88317.1"/>
    </source>
</evidence>
<name>A0ABQ2W0S3_9ACTN</name>
<protein>
    <submittedName>
        <fullName evidence="2">Uncharacterized protein</fullName>
    </submittedName>
</protein>
<comment type="caution">
    <text evidence="2">The sequence shown here is derived from an EMBL/GenBank/DDBJ whole genome shotgun (WGS) entry which is preliminary data.</text>
</comment>
<evidence type="ECO:0000313" key="3">
    <source>
        <dbReference type="Proteomes" id="UP000660675"/>
    </source>
</evidence>
<feature type="region of interest" description="Disordered" evidence="1">
    <location>
        <begin position="1"/>
        <end position="34"/>
    </location>
</feature>